<sequence length="318" mass="36064">MAVNFTDRRNRDNSFQQFQTLIKSGKSSPSLNNLYGVEFSQPRVLQEAYGSALVPGGVLSGDLALQLNHYAESIGAPSRNLTTATVNNIGSAYKYATGQSHAEITVNFIMPRDMKNYTFFERWMNLIHNDTSQYVDLLENYTCTMKIYKMERGQGKKVFYSASDLIKEQKNNPADATVKKGYYYENQVTGVWCLADVFPYNLSQVELTSGQASYTTFTVGFQYRNFRFYPNNENIKLGSKYEQAESPEQNFLNSLGTDAAKFFQNTDGQYLELFGNTFDFGPIAKPEFFDFSTNFDFNQPPGTEPLNFWSNTAPDNNG</sequence>
<proteinExistence type="predicted"/>
<evidence type="ECO:0000313" key="1">
    <source>
        <dbReference type="EMBL" id="AGG54280.1"/>
    </source>
</evidence>
<keyword evidence="2" id="KW-1185">Reference proteome</keyword>
<evidence type="ECO:0000313" key="2">
    <source>
        <dbReference type="Proteomes" id="UP000203282"/>
    </source>
</evidence>
<dbReference type="EMBL" id="HQ316583">
    <property type="protein sequence ID" value="AGG54280.1"/>
    <property type="molecule type" value="Genomic_DNA"/>
</dbReference>
<dbReference type="GeneID" id="15013641"/>
<reference evidence="1 2" key="1">
    <citation type="submission" date="2010-03" db="EMBL/GenBank/DDBJ databases">
        <title>The Genome Sequence of Cyanophage S-SSM4.</title>
        <authorList>
            <consortium name="The Broad Institute Genome Sequencing Platform"/>
            <person name="Henn M.R."/>
            <person name="Sullivan M.S."/>
            <person name="Osburne M.S."/>
            <person name="Levin J."/>
            <person name="Malboeuf C."/>
            <person name="Casali M."/>
            <person name="Russ C."/>
            <person name="Lennon N."/>
            <person name="Erlich R."/>
            <person name="Young S.K."/>
            <person name="Koehrsen M."/>
            <person name="Yandava C."/>
            <person name="Zeng Q."/>
            <person name="Alvarado L."/>
            <person name="Anderson S."/>
            <person name="Berlin A."/>
            <person name="Borenstein D."/>
            <person name="Chen Z."/>
            <person name="Engels R."/>
            <person name="Freedman E."/>
            <person name="Gellesch M."/>
            <person name="Goldberg J."/>
            <person name="Green L."/>
            <person name="Griggs A."/>
            <person name="Gujja S."/>
            <person name="Heiman D."/>
            <person name="Hepburn T."/>
            <person name="Howarth C."/>
            <person name="Jen D."/>
            <person name="Larson L."/>
            <person name="Lewis B."/>
            <person name="Mehta T."/>
            <person name="Park D."/>
            <person name="Pearson M."/>
            <person name="Roberts A."/>
            <person name="Ryan E."/>
            <person name="Saif S."/>
            <person name="Shea T."/>
            <person name="Shenoy N."/>
            <person name="Sisk P."/>
            <person name="Stolte C."/>
            <person name="Sykes S."/>
            <person name="Walk T."/>
            <person name="White J."/>
            <person name="Yu Q."/>
            <person name="Coleman M.L."/>
            <person name="Huang K.H."/>
            <person name="Weigele P.R."/>
            <person name="DeFrancesco A.S."/>
            <person name="Kern S.E."/>
            <person name="Thompson L.R."/>
            <person name="Fu R."/>
            <person name="Hombeck B."/>
            <person name="Chisholm S.W."/>
            <person name="Haas B."/>
            <person name="Nusbaum C."/>
            <person name="Galagan J."/>
            <person name="Birren B."/>
        </authorList>
    </citation>
    <scope>NUCLEOTIDE SEQUENCE [LARGE SCALE GENOMIC DNA]</scope>
    <source>
        <strain evidence="1 2">S-SSM4</strain>
    </source>
</reference>
<dbReference type="OrthoDB" id="9331at10239"/>
<organism evidence="1 2">
    <name type="scientific">Synechococcus phage S-SSM4</name>
    <dbReference type="NCBI Taxonomy" id="536466"/>
    <lineage>
        <taxon>Viruses</taxon>
        <taxon>Duplodnaviria</taxon>
        <taxon>Heunggongvirae</taxon>
        <taxon>Uroviricota</taxon>
        <taxon>Caudoviricetes</taxon>
        <taxon>Pantevenvirales</taxon>
        <taxon>Kyanoviridae</taxon>
        <taxon>Greenvirus</taxon>
        <taxon>Greenvirus ssm4</taxon>
    </lineage>
</organism>
<accession>M1T2I3</accession>
<protein>
    <submittedName>
        <fullName evidence="1">Uncharacterized protein</fullName>
    </submittedName>
</protein>
<gene>
    <name evidence="1" type="ORF">CYXG_00216</name>
</gene>
<name>M1T2I3_9CAUD</name>
<dbReference type="KEGG" id="vg:15013641"/>
<dbReference type="RefSeq" id="YP_007677405.1">
    <property type="nucleotide sequence ID" value="NC_020875.1"/>
</dbReference>
<dbReference type="Proteomes" id="UP000203282">
    <property type="component" value="Segment"/>
</dbReference>